<feature type="non-terminal residue" evidence="2">
    <location>
        <position position="1"/>
    </location>
</feature>
<reference evidence="2 3" key="1">
    <citation type="submission" date="2023-11" db="EMBL/GenBank/DDBJ databases">
        <title>Halocaridina rubra genome assembly.</title>
        <authorList>
            <person name="Smith C."/>
        </authorList>
    </citation>
    <scope>NUCLEOTIDE SEQUENCE [LARGE SCALE GENOMIC DNA]</scope>
    <source>
        <strain evidence="2">EP-1</strain>
        <tissue evidence="2">Whole</tissue>
    </source>
</reference>
<feature type="region of interest" description="Disordered" evidence="1">
    <location>
        <begin position="63"/>
        <end position="85"/>
    </location>
</feature>
<name>A0AAN8WPA5_HALRR</name>
<organism evidence="2 3">
    <name type="scientific">Halocaridina rubra</name>
    <name type="common">Hawaiian red shrimp</name>
    <dbReference type="NCBI Taxonomy" id="373956"/>
    <lineage>
        <taxon>Eukaryota</taxon>
        <taxon>Metazoa</taxon>
        <taxon>Ecdysozoa</taxon>
        <taxon>Arthropoda</taxon>
        <taxon>Crustacea</taxon>
        <taxon>Multicrustacea</taxon>
        <taxon>Malacostraca</taxon>
        <taxon>Eumalacostraca</taxon>
        <taxon>Eucarida</taxon>
        <taxon>Decapoda</taxon>
        <taxon>Pleocyemata</taxon>
        <taxon>Caridea</taxon>
        <taxon>Atyoidea</taxon>
        <taxon>Atyidae</taxon>
        <taxon>Halocaridina</taxon>
    </lineage>
</organism>
<proteinExistence type="predicted"/>
<sequence length="85" mass="8940">GGLLNHDCHHPPRHHLVLSPAKTSPGVLSEISSLSSPRSRVEAFKDFLPQLPGEKATLAADLPSSAPIPTQADSANKYTAESMAS</sequence>
<dbReference type="EMBL" id="JAXCGZ010015866">
    <property type="protein sequence ID" value="KAK7069766.1"/>
    <property type="molecule type" value="Genomic_DNA"/>
</dbReference>
<feature type="compositionally biased region" description="Polar residues" evidence="1">
    <location>
        <begin position="67"/>
        <end position="85"/>
    </location>
</feature>
<dbReference type="Proteomes" id="UP001381693">
    <property type="component" value="Unassembled WGS sequence"/>
</dbReference>
<evidence type="ECO:0000256" key="1">
    <source>
        <dbReference type="SAM" id="MobiDB-lite"/>
    </source>
</evidence>
<comment type="caution">
    <text evidence="2">The sequence shown here is derived from an EMBL/GenBank/DDBJ whole genome shotgun (WGS) entry which is preliminary data.</text>
</comment>
<protein>
    <submittedName>
        <fullName evidence="2">Uncharacterized protein</fullName>
    </submittedName>
</protein>
<gene>
    <name evidence="2" type="ORF">SK128_020014</name>
</gene>
<keyword evidence="3" id="KW-1185">Reference proteome</keyword>
<feature type="region of interest" description="Disordered" evidence="1">
    <location>
        <begin position="1"/>
        <end position="20"/>
    </location>
</feature>
<feature type="non-terminal residue" evidence="2">
    <location>
        <position position="85"/>
    </location>
</feature>
<evidence type="ECO:0000313" key="3">
    <source>
        <dbReference type="Proteomes" id="UP001381693"/>
    </source>
</evidence>
<dbReference type="AlphaFoldDB" id="A0AAN8WPA5"/>
<evidence type="ECO:0000313" key="2">
    <source>
        <dbReference type="EMBL" id="KAK7069766.1"/>
    </source>
</evidence>
<accession>A0AAN8WPA5</accession>
<feature type="compositionally biased region" description="Basic and acidic residues" evidence="1">
    <location>
        <begin position="1"/>
        <end position="10"/>
    </location>
</feature>